<dbReference type="EMBL" id="CAJMWQ010001397">
    <property type="protein sequence ID" value="CAE6449312.1"/>
    <property type="molecule type" value="Genomic_DNA"/>
</dbReference>
<dbReference type="Proteomes" id="UP000663826">
    <property type="component" value="Unassembled WGS sequence"/>
</dbReference>
<dbReference type="GO" id="GO:0005739">
    <property type="term" value="C:mitochondrion"/>
    <property type="evidence" value="ECO:0007669"/>
    <property type="project" value="UniProtKB-SubCell"/>
</dbReference>
<evidence type="ECO:0000313" key="3">
    <source>
        <dbReference type="EMBL" id="CAE6449312.1"/>
    </source>
</evidence>
<proteinExistence type="predicted"/>
<evidence type="ECO:0000313" key="4">
    <source>
        <dbReference type="Proteomes" id="UP000663826"/>
    </source>
</evidence>
<evidence type="ECO:0000256" key="1">
    <source>
        <dbReference type="ARBA" id="ARBA00004173"/>
    </source>
</evidence>
<accession>A0A8H3B815</accession>
<dbReference type="InterPro" id="IPR029035">
    <property type="entry name" value="DHS-like_NAD/FAD-binding_dom"/>
</dbReference>
<sequence length="103" mass="11381">MQTINSPLSSEAVNLIPKITHAKRVVVLTGAGISRASGIPVRGWSLPYTTRLWRKPQGHSRYQLLEKPNWIEAAICSSSLDVVTSDKRNTYHSTPIDSPPMQA</sequence>
<keyword evidence="2" id="KW-0496">Mitochondrion</keyword>
<name>A0A8H3B815_9AGAM</name>
<evidence type="ECO:0000256" key="2">
    <source>
        <dbReference type="ARBA" id="ARBA00023128"/>
    </source>
</evidence>
<dbReference type="SUPFAM" id="SSF52467">
    <property type="entry name" value="DHS-like NAD/FAD-binding domain"/>
    <property type="match status" value="1"/>
</dbReference>
<comment type="subcellular location">
    <subcellularLocation>
        <location evidence="1">Mitochondrion</location>
    </subcellularLocation>
</comment>
<gene>
    <name evidence="3" type="ORF">RDB_LOCUS77445</name>
</gene>
<comment type="caution">
    <text evidence="3">The sequence shown here is derived from an EMBL/GenBank/DDBJ whole genome shotgun (WGS) entry which is preliminary data.</text>
</comment>
<evidence type="ECO:0008006" key="5">
    <source>
        <dbReference type="Google" id="ProtNLM"/>
    </source>
</evidence>
<dbReference type="AlphaFoldDB" id="A0A8H3B815"/>
<reference evidence="3" key="1">
    <citation type="submission" date="2021-01" db="EMBL/GenBank/DDBJ databases">
        <authorList>
            <person name="Kaushik A."/>
        </authorList>
    </citation>
    <scope>NUCLEOTIDE SEQUENCE</scope>
    <source>
        <strain evidence="3">AG1-1B</strain>
    </source>
</reference>
<protein>
    <recommendedName>
        <fullName evidence="5">Deacetylase sirtuin-type domain-containing protein</fullName>
    </recommendedName>
</protein>
<dbReference type="Gene3D" id="3.40.50.1220">
    <property type="entry name" value="TPP-binding domain"/>
    <property type="match status" value="1"/>
</dbReference>
<organism evidence="3 4">
    <name type="scientific">Rhizoctonia solani</name>
    <dbReference type="NCBI Taxonomy" id="456999"/>
    <lineage>
        <taxon>Eukaryota</taxon>
        <taxon>Fungi</taxon>
        <taxon>Dikarya</taxon>
        <taxon>Basidiomycota</taxon>
        <taxon>Agaricomycotina</taxon>
        <taxon>Agaricomycetes</taxon>
        <taxon>Cantharellales</taxon>
        <taxon>Ceratobasidiaceae</taxon>
        <taxon>Rhizoctonia</taxon>
    </lineage>
</organism>